<evidence type="ECO:0000256" key="5">
    <source>
        <dbReference type="ARBA" id="ARBA00012313"/>
    </source>
</evidence>
<dbReference type="GO" id="GO:0020037">
    <property type="term" value="F:heme binding"/>
    <property type="evidence" value="ECO:0007669"/>
    <property type="project" value="UniProtKB-UniRule"/>
</dbReference>
<evidence type="ECO:0000256" key="18">
    <source>
        <dbReference type="PIRSR" id="PIRSR600823-4"/>
    </source>
</evidence>
<dbReference type="PANTHER" id="PTHR31388:SF123">
    <property type="entry name" value="PEROXIDASE RIP1"/>
    <property type="match status" value="1"/>
</dbReference>
<dbReference type="InterPro" id="IPR002016">
    <property type="entry name" value="Haem_peroxidase"/>
</dbReference>
<protein>
    <recommendedName>
        <fullName evidence="5 20">Peroxidase</fullName>
        <ecNumber evidence="5 20">1.11.1.7</ecNumber>
    </recommendedName>
</protein>
<keyword evidence="8 17" id="KW-0479">Metal-binding</keyword>
<evidence type="ECO:0000256" key="17">
    <source>
        <dbReference type="PIRSR" id="PIRSR600823-3"/>
    </source>
</evidence>
<organism evidence="22 23">
    <name type="scientific">Cinchona calisaya</name>
    <dbReference type="NCBI Taxonomy" id="153742"/>
    <lineage>
        <taxon>Eukaryota</taxon>
        <taxon>Viridiplantae</taxon>
        <taxon>Streptophyta</taxon>
        <taxon>Embryophyta</taxon>
        <taxon>Tracheophyta</taxon>
        <taxon>Spermatophyta</taxon>
        <taxon>Magnoliopsida</taxon>
        <taxon>eudicotyledons</taxon>
        <taxon>Gunneridae</taxon>
        <taxon>Pentapetalae</taxon>
        <taxon>asterids</taxon>
        <taxon>lamiids</taxon>
        <taxon>Gentianales</taxon>
        <taxon>Rubiaceae</taxon>
        <taxon>Cinchonoideae</taxon>
        <taxon>Cinchoneae</taxon>
        <taxon>Cinchona</taxon>
    </lineage>
</organism>
<feature type="chain" id="PRO_5044534851" description="Peroxidase" evidence="20">
    <location>
        <begin position="25"/>
        <end position="322"/>
    </location>
</feature>
<comment type="similarity">
    <text evidence="20">Belongs to the peroxidase family. Classical plant (class III) peroxidase subfamily.</text>
</comment>
<dbReference type="PROSITE" id="PS50873">
    <property type="entry name" value="PEROXIDASE_4"/>
    <property type="match status" value="1"/>
</dbReference>
<evidence type="ECO:0000256" key="19">
    <source>
        <dbReference type="PIRSR" id="PIRSR600823-5"/>
    </source>
</evidence>
<accession>A0ABD2ZI98</accession>
<comment type="similarity">
    <text evidence="4">Belongs to the peroxidase family. Ascorbate peroxidase subfamily.</text>
</comment>
<evidence type="ECO:0000256" key="8">
    <source>
        <dbReference type="ARBA" id="ARBA00022723"/>
    </source>
</evidence>
<dbReference type="EC" id="1.11.1.7" evidence="5 20"/>
<keyword evidence="20" id="KW-0964">Secreted</keyword>
<evidence type="ECO:0000256" key="3">
    <source>
        <dbReference type="ARBA" id="ARBA00004613"/>
    </source>
</evidence>
<keyword evidence="6 20" id="KW-0575">Peroxidase</keyword>
<keyword evidence="12 17" id="KW-0408">Iron</keyword>
<feature type="binding site" evidence="17">
    <location>
        <position position="76"/>
    </location>
    <ligand>
        <name>Ca(2+)</name>
        <dbReference type="ChEBI" id="CHEBI:29108"/>
        <label>1</label>
    </ligand>
</feature>
<dbReference type="PROSITE" id="PS00435">
    <property type="entry name" value="PEROXIDASE_1"/>
    <property type="match status" value="1"/>
</dbReference>
<dbReference type="CDD" id="cd00693">
    <property type="entry name" value="secretory_peroxidase"/>
    <property type="match status" value="1"/>
</dbReference>
<proteinExistence type="inferred from homology"/>
<keyword evidence="11 20" id="KW-0560">Oxidoreductase</keyword>
<feature type="binding site" evidence="17">
    <location>
        <position position="67"/>
    </location>
    <ligand>
        <name>Ca(2+)</name>
        <dbReference type="ChEBI" id="CHEBI:29108"/>
        <label>1</label>
    </ligand>
</feature>
<dbReference type="SUPFAM" id="SSF48113">
    <property type="entry name" value="Heme-dependent peroxidases"/>
    <property type="match status" value="1"/>
</dbReference>
<dbReference type="InterPro" id="IPR033905">
    <property type="entry name" value="Secretory_peroxidase"/>
</dbReference>
<feature type="binding site" evidence="17">
    <location>
        <position position="243"/>
    </location>
    <ligand>
        <name>Ca(2+)</name>
        <dbReference type="ChEBI" id="CHEBI:29108"/>
        <label>2</label>
    </ligand>
</feature>
<reference evidence="22 23" key="1">
    <citation type="submission" date="2024-11" db="EMBL/GenBank/DDBJ databases">
        <title>A near-complete genome assembly of Cinchona calisaya.</title>
        <authorList>
            <person name="Lian D.C."/>
            <person name="Zhao X.W."/>
            <person name="Wei L."/>
        </authorList>
    </citation>
    <scope>NUCLEOTIDE SEQUENCE [LARGE SCALE GENOMIC DNA]</scope>
    <source>
        <tissue evidence="22">Nenye</tissue>
    </source>
</reference>
<dbReference type="PRINTS" id="PR00461">
    <property type="entry name" value="PLPEROXIDASE"/>
</dbReference>
<keyword evidence="7 20" id="KW-0349">Heme</keyword>
<dbReference type="InterPro" id="IPR019793">
    <property type="entry name" value="Peroxidases_heam-ligand_BS"/>
</dbReference>
<evidence type="ECO:0000256" key="10">
    <source>
        <dbReference type="ARBA" id="ARBA00022837"/>
    </source>
</evidence>
<feature type="disulfide bond" evidence="19">
    <location>
        <begin position="122"/>
        <end position="317"/>
    </location>
</feature>
<dbReference type="GO" id="GO:0006979">
    <property type="term" value="P:response to oxidative stress"/>
    <property type="evidence" value="ECO:0007669"/>
    <property type="project" value="UniProtKB-UniRule"/>
</dbReference>
<comment type="cofactor">
    <cofactor evidence="17 20">
        <name>Ca(2+)</name>
        <dbReference type="ChEBI" id="CHEBI:29108"/>
    </cofactor>
    <text evidence="17 20">Binds 2 calcium ions per subunit.</text>
</comment>
<dbReference type="GO" id="GO:0046872">
    <property type="term" value="F:metal ion binding"/>
    <property type="evidence" value="ECO:0007669"/>
    <property type="project" value="UniProtKB-UniRule"/>
</dbReference>
<feature type="binding site" description="axial binding residue" evidence="17">
    <location>
        <position position="194"/>
    </location>
    <ligand>
        <name>heme b</name>
        <dbReference type="ChEBI" id="CHEBI:60344"/>
    </ligand>
    <ligandPart>
        <name>Fe</name>
        <dbReference type="ChEBI" id="CHEBI:18248"/>
    </ligandPart>
</feature>
<evidence type="ECO:0000313" key="22">
    <source>
        <dbReference type="EMBL" id="KAL3517980.1"/>
    </source>
</evidence>
<dbReference type="PANTHER" id="PTHR31388">
    <property type="entry name" value="PEROXIDASE 72-RELATED"/>
    <property type="match status" value="1"/>
</dbReference>
<dbReference type="Pfam" id="PF00141">
    <property type="entry name" value="peroxidase"/>
    <property type="match status" value="1"/>
</dbReference>
<feature type="disulfide bond" evidence="19">
    <location>
        <begin position="201"/>
        <end position="226"/>
    </location>
</feature>
<feature type="binding site" evidence="17">
    <location>
        <position position="74"/>
    </location>
    <ligand>
        <name>Ca(2+)</name>
        <dbReference type="ChEBI" id="CHEBI:29108"/>
        <label>1</label>
    </ligand>
</feature>
<feature type="binding site" evidence="16">
    <location>
        <position position="164"/>
    </location>
    <ligand>
        <name>substrate</name>
    </ligand>
</feature>
<sequence>MSRLIQCSFLYLFVATIAIVHASAQLTPDFYDKICPEALPTIRKVVEEAIWQEPRMGASLLRLHFHDCFVNGCDGSNLLDDTPTFKGEKTAGPNLNSLRGFNVVDEIKSAVNSVCYGNVVSCADILAVAARDSVNILGGPSYQVLLGRRDARTASFNDANNDIPSPLSNLQVLLANFQNHGLNLQDLVALSGAHTIGLARCFIYLPRITNDTNINPEFKADLQKGCPNLAAQNNNTHPLDSTTTIFDTVYYKNLLQFKGLLHSDQELYKSDGSETDSLVTYYSNNPNAFWADFGVSMIKMGNILPLTGQNGEIRQNCRKVNN</sequence>
<feature type="disulfide bond" evidence="19">
    <location>
        <begin position="35"/>
        <end position="115"/>
    </location>
</feature>
<keyword evidence="10 17" id="KW-0106">Calcium</keyword>
<dbReference type="GO" id="GO:0140825">
    <property type="term" value="F:lactoperoxidase activity"/>
    <property type="evidence" value="ECO:0007669"/>
    <property type="project" value="UniProtKB-EC"/>
</dbReference>
<dbReference type="InterPro" id="IPR000823">
    <property type="entry name" value="Peroxidase_pln"/>
</dbReference>
<feature type="active site" description="Proton acceptor" evidence="15">
    <location>
        <position position="66"/>
    </location>
</feature>
<evidence type="ECO:0000256" key="6">
    <source>
        <dbReference type="ARBA" id="ARBA00022559"/>
    </source>
</evidence>
<comment type="cofactor">
    <cofactor evidence="17 20">
        <name>heme b</name>
        <dbReference type="ChEBI" id="CHEBI:60344"/>
    </cofactor>
    <text evidence="17 20">Binds 1 heme b (iron(II)-protoporphyrin IX) group per subunit.</text>
</comment>
<dbReference type="GO" id="GO:0005576">
    <property type="term" value="C:extracellular region"/>
    <property type="evidence" value="ECO:0007669"/>
    <property type="project" value="UniProtKB-SubCell"/>
</dbReference>
<dbReference type="EMBL" id="JBJUIK010000009">
    <property type="protein sequence ID" value="KAL3517980.1"/>
    <property type="molecule type" value="Genomic_DNA"/>
</dbReference>
<feature type="domain" description="Plant heme peroxidase family profile" evidence="21">
    <location>
        <begin position="25"/>
        <end position="321"/>
    </location>
</feature>
<evidence type="ECO:0000256" key="16">
    <source>
        <dbReference type="PIRSR" id="PIRSR600823-2"/>
    </source>
</evidence>
<dbReference type="InterPro" id="IPR019794">
    <property type="entry name" value="Peroxidases_AS"/>
</dbReference>
<evidence type="ECO:0000256" key="4">
    <source>
        <dbReference type="ARBA" id="ARBA00006873"/>
    </source>
</evidence>
<evidence type="ECO:0000256" key="9">
    <source>
        <dbReference type="ARBA" id="ARBA00022729"/>
    </source>
</evidence>
<evidence type="ECO:0000256" key="7">
    <source>
        <dbReference type="ARBA" id="ARBA00022617"/>
    </source>
</evidence>
<dbReference type="Gene3D" id="1.10.520.10">
    <property type="match status" value="1"/>
</dbReference>
<comment type="function">
    <text evidence="2">Removal of H(2)O(2), oxidation of toxic reductants, biosynthesis and degradation of lignin, suberization, auxin catabolism, response to environmental stresses such as wounding, pathogen attack and oxidative stress. These functions might be dependent on each isozyme/isoform in each plant tissue.</text>
</comment>
<dbReference type="PROSITE" id="PS00436">
    <property type="entry name" value="PEROXIDASE_2"/>
    <property type="match status" value="1"/>
</dbReference>
<evidence type="ECO:0000256" key="2">
    <source>
        <dbReference type="ARBA" id="ARBA00002322"/>
    </source>
</evidence>
<keyword evidence="13 19" id="KW-1015">Disulfide bond</keyword>
<evidence type="ECO:0000256" key="20">
    <source>
        <dbReference type="RuleBase" id="RU362060"/>
    </source>
</evidence>
<evidence type="ECO:0000256" key="11">
    <source>
        <dbReference type="ARBA" id="ARBA00023002"/>
    </source>
</evidence>
<dbReference type="PRINTS" id="PR00458">
    <property type="entry name" value="PEROXIDASE"/>
</dbReference>
<feature type="binding site" evidence="17">
    <location>
        <position position="70"/>
    </location>
    <ligand>
        <name>Ca(2+)</name>
        <dbReference type="ChEBI" id="CHEBI:29108"/>
        <label>1</label>
    </ligand>
</feature>
<keyword evidence="20" id="KW-0376">Hydrogen peroxide</keyword>
<keyword evidence="9 20" id="KW-0732">Signal</keyword>
<feature type="signal peptide" evidence="20">
    <location>
        <begin position="1"/>
        <end position="24"/>
    </location>
</feature>
<dbReference type="GO" id="GO:0042744">
    <property type="term" value="P:hydrogen peroxide catabolic process"/>
    <property type="evidence" value="ECO:0007669"/>
    <property type="project" value="UniProtKB-KW"/>
</dbReference>
<dbReference type="Proteomes" id="UP001630127">
    <property type="component" value="Unassembled WGS sequence"/>
</dbReference>
<evidence type="ECO:0000256" key="15">
    <source>
        <dbReference type="PIRSR" id="PIRSR600823-1"/>
    </source>
</evidence>
<evidence type="ECO:0000256" key="1">
    <source>
        <dbReference type="ARBA" id="ARBA00000189"/>
    </source>
</evidence>
<evidence type="ECO:0000259" key="21">
    <source>
        <dbReference type="PROSITE" id="PS50873"/>
    </source>
</evidence>
<dbReference type="Gene3D" id="1.10.420.10">
    <property type="entry name" value="Peroxidase, domain 2"/>
    <property type="match status" value="1"/>
</dbReference>
<comment type="caution">
    <text evidence="22">The sequence shown here is derived from an EMBL/GenBank/DDBJ whole genome shotgun (WGS) entry which is preliminary data.</text>
</comment>
<evidence type="ECO:0000313" key="23">
    <source>
        <dbReference type="Proteomes" id="UP001630127"/>
    </source>
</evidence>
<feature type="binding site" evidence="17">
    <location>
        <position position="247"/>
    </location>
    <ligand>
        <name>Ca(2+)</name>
        <dbReference type="ChEBI" id="CHEBI:29108"/>
        <label>2</label>
    </ligand>
</feature>
<feature type="binding site" evidence="17">
    <location>
        <position position="72"/>
    </location>
    <ligand>
        <name>Ca(2+)</name>
        <dbReference type="ChEBI" id="CHEBI:29108"/>
        <label>1</label>
    </ligand>
</feature>
<feature type="binding site" evidence="17">
    <location>
        <position position="195"/>
    </location>
    <ligand>
        <name>Ca(2+)</name>
        <dbReference type="ChEBI" id="CHEBI:29108"/>
        <label>2</label>
    </ligand>
</feature>
<dbReference type="AlphaFoldDB" id="A0ABD2ZI98"/>
<feature type="binding site" evidence="17">
    <location>
        <position position="88"/>
    </location>
    <ligand>
        <name>Ca(2+)</name>
        <dbReference type="ChEBI" id="CHEBI:29108"/>
        <label>1</label>
    </ligand>
</feature>
<gene>
    <name evidence="22" type="ORF">ACH5RR_020569</name>
</gene>
<name>A0ABD2ZI98_9GENT</name>
<dbReference type="InterPro" id="IPR010255">
    <property type="entry name" value="Haem_peroxidase_sf"/>
</dbReference>
<dbReference type="FunFam" id="1.10.520.10:FF:000009">
    <property type="entry name" value="Peroxidase"/>
    <property type="match status" value="1"/>
</dbReference>
<dbReference type="FunFam" id="1.10.420.10:FF:000006">
    <property type="entry name" value="Peroxidase"/>
    <property type="match status" value="1"/>
</dbReference>
<keyword evidence="23" id="KW-1185">Reference proteome</keyword>
<comment type="catalytic activity">
    <reaction evidence="1 20">
        <text>2 a phenolic donor + H2O2 = 2 a phenolic radical donor + 2 H2O</text>
        <dbReference type="Rhea" id="RHEA:56136"/>
        <dbReference type="ChEBI" id="CHEBI:15377"/>
        <dbReference type="ChEBI" id="CHEBI:16240"/>
        <dbReference type="ChEBI" id="CHEBI:139520"/>
        <dbReference type="ChEBI" id="CHEBI:139521"/>
        <dbReference type="EC" id="1.11.1.7"/>
    </reaction>
</comment>
<comment type="subcellular location">
    <subcellularLocation>
        <location evidence="3 20">Secreted</location>
    </subcellularLocation>
</comment>
<feature type="binding site" evidence="17">
    <location>
        <position position="240"/>
    </location>
    <ligand>
        <name>Ca(2+)</name>
        <dbReference type="ChEBI" id="CHEBI:29108"/>
        <label>2</label>
    </ligand>
</feature>
<evidence type="ECO:0000256" key="13">
    <source>
        <dbReference type="ARBA" id="ARBA00023157"/>
    </source>
</evidence>
<evidence type="ECO:0000256" key="14">
    <source>
        <dbReference type="ARBA" id="ARBA00023180"/>
    </source>
</evidence>
<keyword evidence="14" id="KW-0325">Glycoprotein</keyword>
<feature type="disulfide bond" evidence="19">
    <location>
        <begin position="68"/>
        <end position="73"/>
    </location>
</feature>
<evidence type="ECO:0000256" key="12">
    <source>
        <dbReference type="ARBA" id="ARBA00023004"/>
    </source>
</evidence>
<feature type="site" description="Transition state stabilizer" evidence="18">
    <location>
        <position position="62"/>
    </location>
</feature>